<dbReference type="PANTHER" id="PTHR47976">
    <property type="entry name" value="G-TYPE LECTIN S-RECEPTOR-LIKE SERINE/THREONINE-PROTEIN KINASE SD2-5"/>
    <property type="match status" value="1"/>
</dbReference>
<comment type="catalytic activity">
    <reaction evidence="18">
        <text>L-seryl-[protein] + ATP = O-phospho-L-seryl-[protein] + ADP + H(+)</text>
        <dbReference type="Rhea" id="RHEA:17989"/>
        <dbReference type="Rhea" id="RHEA-COMP:9863"/>
        <dbReference type="Rhea" id="RHEA-COMP:11604"/>
        <dbReference type="ChEBI" id="CHEBI:15378"/>
        <dbReference type="ChEBI" id="CHEBI:29999"/>
        <dbReference type="ChEBI" id="CHEBI:30616"/>
        <dbReference type="ChEBI" id="CHEBI:83421"/>
        <dbReference type="ChEBI" id="CHEBI:456216"/>
        <dbReference type="EC" id="2.7.11.1"/>
    </reaction>
</comment>
<reference evidence="22 23" key="1">
    <citation type="journal article" date="2019" name="Genome Biol. Evol.">
        <title>Insights into the evolution of the New World diploid cottons (Gossypium, subgenus Houzingenia) based on genome sequencing.</title>
        <authorList>
            <person name="Grover C.E."/>
            <person name="Arick M.A. 2nd"/>
            <person name="Thrash A."/>
            <person name="Conover J.L."/>
            <person name="Sanders W.S."/>
            <person name="Peterson D.G."/>
            <person name="Frelichowski J.E."/>
            <person name="Scheffler J.A."/>
            <person name="Scheffler B.E."/>
            <person name="Wendel J.F."/>
        </authorList>
    </citation>
    <scope>NUCLEOTIDE SEQUENCE [LARGE SCALE GENOMIC DNA]</scope>
    <source>
        <strain evidence="22">185</strain>
        <tissue evidence="22">Leaf</tissue>
    </source>
</reference>
<evidence type="ECO:0000256" key="20">
    <source>
        <dbReference type="SAM" id="Phobius"/>
    </source>
</evidence>
<keyword evidence="9 19" id="KW-0547">Nucleotide-binding</keyword>
<dbReference type="SUPFAM" id="SSF56112">
    <property type="entry name" value="Protein kinase-like (PK-like)"/>
    <property type="match status" value="1"/>
</dbReference>
<comment type="catalytic activity">
    <reaction evidence="17">
        <text>L-threonyl-[protein] + ATP = O-phospho-L-threonyl-[protein] + ADP + H(+)</text>
        <dbReference type="Rhea" id="RHEA:46608"/>
        <dbReference type="Rhea" id="RHEA-COMP:11060"/>
        <dbReference type="Rhea" id="RHEA-COMP:11605"/>
        <dbReference type="ChEBI" id="CHEBI:15378"/>
        <dbReference type="ChEBI" id="CHEBI:30013"/>
        <dbReference type="ChEBI" id="CHEBI:30616"/>
        <dbReference type="ChEBI" id="CHEBI:61977"/>
        <dbReference type="ChEBI" id="CHEBI:456216"/>
        <dbReference type="EC" id="2.7.11.1"/>
    </reaction>
</comment>
<dbReference type="PROSITE" id="PS00108">
    <property type="entry name" value="PROTEIN_KINASE_ST"/>
    <property type="match status" value="1"/>
</dbReference>
<feature type="non-terminal residue" evidence="22">
    <location>
        <position position="1"/>
    </location>
</feature>
<dbReference type="PROSITE" id="PS00107">
    <property type="entry name" value="PROTEIN_KINASE_ATP"/>
    <property type="match status" value="1"/>
</dbReference>
<dbReference type="GO" id="GO:0005524">
    <property type="term" value="F:ATP binding"/>
    <property type="evidence" value="ECO:0007669"/>
    <property type="project" value="UniProtKB-UniRule"/>
</dbReference>
<comment type="subcellular location">
    <subcellularLocation>
        <location evidence="1">Membrane</location>
        <topology evidence="1">Single-pass type I membrane protein</topology>
    </subcellularLocation>
</comment>
<evidence type="ECO:0000256" key="19">
    <source>
        <dbReference type="PROSITE-ProRule" id="PRU10141"/>
    </source>
</evidence>
<dbReference type="FunFam" id="1.10.510.10:FF:000237">
    <property type="entry name" value="G-type lectin S-receptor-like serine/threonine-protein kinase"/>
    <property type="match status" value="1"/>
</dbReference>
<keyword evidence="23" id="KW-1185">Reference proteome</keyword>
<evidence type="ECO:0000256" key="12">
    <source>
        <dbReference type="ARBA" id="ARBA00022989"/>
    </source>
</evidence>
<keyword evidence="13 20" id="KW-0472">Membrane</keyword>
<keyword evidence="5" id="KW-0808">Transferase</keyword>
<evidence type="ECO:0000256" key="8">
    <source>
        <dbReference type="ARBA" id="ARBA00022734"/>
    </source>
</evidence>
<keyword evidence="10" id="KW-0418">Kinase</keyword>
<dbReference type="GO" id="GO:0016020">
    <property type="term" value="C:membrane"/>
    <property type="evidence" value="ECO:0007669"/>
    <property type="project" value="UniProtKB-SubCell"/>
</dbReference>
<keyword evidence="6 20" id="KW-0812">Transmembrane</keyword>
<evidence type="ECO:0000256" key="18">
    <source>
        <dbReference type="ARBA" id="ARBA00048679"/>
    </source>
</evidence>
<evidence type="ECO:0000256" key="1">
    <source>
        <dbReference type="ARBA" id="ARBA00004479"/>
    </source>
</evidence>
<dbReference type="Proteomes" id="UP000593577">
    <property type="component" value="Unassembled WGS sequence"/>
</dbReference>
<keyword evidence="7" id="KW-0732">Signal</keyword>
<dbReference type="Pfam" id="PF00069">
    <property type="entry name" value="Pkinase"/>
    <property type="match status" value="1"/>
</dbReference>
<dbReference type="InterPro" id="IPR051343">
    <property type="entry name" value="G-type_lectin_kinases/EP1-like"/>
</dbReference>
<dbReference type="AlphaFoldDB" id="A0A7J8X436"/>
<evidence type="ECO:0000256" key="11">
    <source>
        <dbReference type="ARBA" id="ARBA00022840"/>
    </source>
</evidence>
<feature type="domain" description="Protein kinase" evidence="21">
    <location>
        <begin position="249"/>
        <end position="519"/>
    </location>
</feature>
<name>A0A7J8X436_GOSAI</name>
<evidence type="ECO:0000313" key="22">
    <source>
        <dbReference type="EMBL" id="MBA0681724.1"/>
    </source>
</evidence>
<keyword evidence="16" id="KW-0325">Glycoprotein</keyword>
<dbReference type="Gene3D" id="1.10.510.10">
    <property type="entry name" value="Transferase(Phosphotransferase) domain 1"/>
    <property type="match status" value="1"/>
</dbReference>
<keyword evidence="12 20" id="KW-1133">Transmembrane helix</keyword>
<keyword evidence="3" id="KW-0723">Serine/threonine-protein kinase</keyword>
<accession>A0A7J8X436</accession>
<organism evidence="22 23">
    <name type="scientific">Gossypium aridum</name>
    <name type="common">American cotton</name>
    <name type="synonym">Erioxylum aridum</name>
    <dbReference type="NCBI Taxonomy" id="34290"/>
    <lineage>
        <taxon>Eukaryota</taxon>
        <taxon>Viridiplantae</taxon>
        <taxon>Streptophyta</taxon>
        <taxon>Embryophyta</taxon>
        <taxon>Tracheophyta</taxon>
        <taxon>Spermatophyta</taxon>
        <taxon>Magnoliopsida</taxon>
        <taxon>eudicotyledons</taxon>
        <taxon>Gunneridae</taxon>
        <taxon>Pentapetalae</taxon>
        <taxon>rosids</taxon>
        <taxon>malvids</taxon>
        <taxon>Malvales</taxon>
        <taxon>Malvaceae</taxon>
        <taxon>Malvoideae</taxon>
        <taxon>Gossypium</taxon>
    </lineage>
</organism>
<feature type="transmembrane region" description="Helical" evidence="20">
    <location>
        <begin position="189"/>
        <end position="212"/>
    </location>
</feature>
<evidence type="ECO:0000256" key="2">
    <source>
        <dbReference type="ARBA" id="ARBA00012513"/>
    </source>
</evidence>
<keyword evidence="15" id="KW-0675">Receptor</keyword>
<keyword evidence="8" id="KW-0430">Lectin</keyword>
<evidence type="ECO:0000256" key="15">
    <source>
        <dbReference type="ARBA" id="ARBA00023170"/>
    </source>
</evidence>
<dbReference type="GO" id="GO:0048544">
    <property type="term" value="P:recognition of pollen"/>
    <property type="evidence" value="ECO:0007669"/>
    <property type="project" value="InterPro"/>
</dbReference>
<comment type="caution">
    <text evidence="22">The sequence shown here is derived from an EMBL/GenBank/DDBJ whole genome shotgun (WGS) entry which is preliminary data.</text>
</comment>
<evidence type="ECO:0000313" key="23">
    <source>
        <dbReference type="Proteomes" id="UP000593577"/>
    </source>
</evidence>
<evidence type="ECO:0000256" key="10">
    <source>
        <dbReference type="ARBA" id="ARBA00022777"/>
    </source>
</evidence>
<evidence type="ECO:0000256" key="4">
    <source>
        <dbReference type="ARBA" id="ARBA00022536"/>
    </source>
</evidence>
<dbReference type="InterPro" id="IPR000858">
    <property type="entry name" value="S_locus_glycoprot_dom"/>
</dbReference>
<dbReference type="PROSITE" id="PS50011">
    <property type="entry name" value="PROTEIN_KINASE_DOM"/>
    <property type="match status" value="1"/>
</dbReference>
<proteinExistence type="predicted"/>
<dbReference type="PANTHER" id="PTHR47976:SF102">
    <property type="entry name" value="G-TYPE LECTIN S-RECEPTOR-LIKE SERINE_THREONINE-PROTEIN KINASE LECRK3"/>
    <property type="match status" value="1"/>
</dbReference>
<sequence>VSRDPIYRASIDADGIFRVYSHSSNQSGNWSIRWSSTENKCDPYGLCGVNSYCTLMDRNPICKCLPGFAFIDPDWTDSGCRRNYSEDACIRKDQNFDVQDMNSLSWEEDPYATFESISKDDCREECRRDCNCEVAIYKNLKQVCHKLKLPLRFGRRGTGGRVTTFVKMVTGFQTINEGRVKKSKLRMDFFITGIASLTVAFLVLALSGVIIYRHRIQQYKRISDQRDARFVEDVTLKSFTYEELKSATNNFRDSIGRGAYGTVFRGIILNGRRIVAIKRLERVVDDGERDFRNEMKAIGKTHHRNLVQLLGYCYDGTNRLLVYEYMKNGSLADFLFKSNLKINWEGRLAIILNIARGIFYLHEECHIQIIHCDIKPENILMDDKGHAKIADFGLAKLLLPNQSKTFTEIRGTRGYVAPEWHRNMPITAKADVYSFGVMLFEIICCRRRTETNVPDNEAMLVDWVYDCFKANEVSKLVPEDEVDKKKLGRVVKVGLWCTQDEPSSRPSMKKVILMLEGTVNIADPPCPTSIVSSQSLE</sequence>
<evidence type="ECO:0000256" key="3">
    <source>
        <dbReference type="ARBA" id="ARBA00022527"/>
    </source>
</evidence>
<evidence type="ECO:0000256" key="17">
    <source>
        <dbReference type="ARBA" id="ARBA00047899"/>
    </source>
</evidence>
<evidence type="ECO:0000256" key="5">
    <source>
        <dbReference type="ARBA" id="ARBA00022679"/>
    </source>
</evidence>
<dbReference type="InterPro" id="IPR000719">
    <property type="entry name" value="Prot_kinase_dom"/>
</dbReference>
<keyword evidence="4" id="KW-0245">EGF-like domain</keyword>
<feature type="binding site" evidence="19">
    <location>
        <position position="278"/>
    </location>
    <ligand>
        <name>ATP</name>
        <dbReference type="ChEBI" id="CHEBI:30616"/>
    </ligand>
</feature>
<evidence type="ECO:0000256" key="13">
    <source>
        <dbReference type="ARBA" id="ARBA00023136"/>
    </source>
</evidence>
<evidence type="ECO:0000259" key="21">
    <source>
        <dbReference type="PROSITE" id="PS50011"/>
    </source>
</evidence>
<dbReference type="EMBL" id="JABFAA010000005">
    <property type="protein sequence ID" value="MBA0681724.1"/>
    <property type="molecule type" value="Genomic_DNA"/>
</dbReference>
<evidence type="ECO:0000256" key="9">
    <source>
        <dbReference type="ARBA" id="ARBA00022741"/>
    </source>
</evidence>
<evidence type="ECO:0000256" key="6">
    <source>
        <dbReference type="ARBA" id="ARBA00022692"/>
    </source>
</evidence>
<keyword evidence="14" id="KW-1015">Disulfide bond</keyword>
<dbReference type="EC" id="2.7.11.1" evidence="2"/>
<dbReference type="GO" id="GO:0004674">
    <property type="term" value="F:protein serine/threonine kinase activity"/>
    <property type="evidence" value="ECO:0007669"/>
    <property type="project" value="UniProtKB-KW"/>
</dbReference>
<dbReference type="Gene3D" id="3.30.200.20">
    <property type="entry name" value="Phosphorylase Kinase, domain 1"/>
    <property type="match status" value="1"/>
</dbReference>
<evidence type="ECO:0000256" key="16">
    <source>
        <dbReference type="ARBA" id="ARBA00023180"/>
    </source>
</evidence>
<gene>
    <name evidence="22" type="ORF">Goari_023505</name>
</gene>
<dbReference type="InterPro" id="IPR008271">
    <property type="entry name" value="Ser/Thr_kinase_AS"/>
</dbReference>
<dbReference type="InterPro" id="IPR011009">
    <property type="entry name" value="Kinase-like_dom_sf"/>
</dbReference>
<dbReference type="InterPro" id="IPR017441">
    <property type="entry name" value="Protein_kinase_ATP_BS"/>
</dbReference>
<dbReference type="FunFam" id="3.30.200.20:FF:000059">
    <property type="entry name" value="S-receptor-like serine/threonine-protein kinase"/>
    <property type="match status" value="1"/>
</dbReference>
<evidence type="ECO:0000256" key="14">
    <source>
        <dbReference type="ARBA" id="ARBA00023157"/>
    </source>
</evidence>
<dbReference type="SMART" id="SM00220">
    <property type="entry name" value="S_TKc"/>
    <property type="match status" value="1"/>
</dbReference>
<keyword evidence="11 19" id="KW-0067">ATP-binding</keyword>
<dbReference type="Pfam" id="PF00954">
    <property type="entry name" value="S_locus_glycop"/>
    <property type="match status" value="1"/>
</dbReference>
<protein>
    <recommendedName>
        <fullName evidence="2">non-specific serine/threonine protein kinase</fullName>
        <ecNumber evidence="2">2.7.11.1</ecNumber>
    </recommendedName>
</protein>
<evidence type="ECO:0000256" key="7">
    <source>
        <dbReference type="ARBA" id="ARBA00022729"/>
    </source>
</evidence>
<dbReference type="GO" id="GO:0030246">
    <property type="term" value="F:carbohydrate binding"/>
    <property type="evidence" value="ECO:0007669"/>
    <property type="project" value="UniProtKB-KW"/>
</dbReference>